<proteinExistence type="predicted"/>
<keyword evidence="1" id="KW-0812">Transmembrane</keyword>
<evidence type="ECO:0000256" key="1">
    <source>
        <dbReference type="SAM" id="Phobius"/>
    </source>
</evidence>
<keyword evidence="2" id="KW-0732">Signal</keyword>
<evidence type="ECO:0000313" key="4">
    <source>
        <dbReference type="Proteomes" id="UP000007797"/>
    </source>
</evidence>
<evidence type="ECO:0000256" key="2">
    <source>
        <dbReference type="SAM" id="SignalP"/>
    </source>
</evidence>
<keyword evidence="4" id="KW-1185">Reference proteome</keyword>
<organism evidence="3 4">
    <name type="scientific">Cavenderia fasciculata</name>
    <name type="common">Slime mold</name>
    <name type="synonym">Dictyostelium fasciculatum</name>
    <dbReference type="NCBI Taxonomy" id="261658"/>
    <lineage>
        <taxon>Eukaryota</taxon>
        <taxon>Amoebozoa</taxon>
        <taxon>Evosea</taxon>
        <taxon>Eumycetozoa</taxon>
        <taxon>Dictyostelia</taxon>
        <taxon>Acytosteliales</taxon>
        <taxon>Cavenderiaceae</taxon>
        <taxon>Cavenderia</taxon>
    </lineage>
</organism>
<feature type="chain" id="PRO_5005676555" evidence="2">
    <location>
        <begin position="22"/>
        <end position="202"/>
    </location>
</feature>
<protein>
    <submittedName>
        <fullName evidence="3">Uncharacterized protein</fullName>
    </submittedName>
</protein>
<feature type="transmembrane region" description="Helical" evidence="1">
    <location>
        <begin position="143"/>
        <end position="168"/>
    </location>
</feature>
<name>F4Q8L9_CACFS</name>
<dbReference type="GeneID" id="14867817"/>
<dbReference type="AlphaFoldDB" id="F4Q8L9"/>
<sequence length="202" mass="22680">MKIINLLYIFVILLLTSTTWAQYQDDPCELYRTTNGSLTVTLDSEAVCWRLLPEVGVAFYPAVIKVQLISCDLSSNENNTLVFVQGDSSADSEMASYSGLINTPQQPVYSYDGKVLIYKGWSDNITFTVNYEASTDKHYKPSVMMLITVIIAFTVPTMLIACITCCTNKEKKRQLKTRQSVMFWIGSIIALIIMAVLLSQKL</sequence>
<evidence type="ECO:0000313" key="3">
    <source>
        <dbReference type="EMBL" id="EGG16119.1"/>
    </source>
</evidence>
<dbReference type="OMA" id="IPQTCWK"/>
<accession>F4Q8L9</accession>
<keyword evidence="1" id="KW-0472">Membrane</keyword>
<keyword evidence="1" id="KW-1133">Transmembrane helix</keyword>
<feature type="signal peptide" evidence="2">
    <location>
        <begin position="1"/>
        <end position="21"/>
    </location>
</feature>
<gene>
    <name evidence="3" type="ORF">DFA_09791</name>
</gene>
<dbReference type="Proteomes" id="UP000007797">
    <property type="component" value="Unassembled WGS sequence"/>
</dbReference>
<dbReference type="EMBL" id="GL883025">
    <property type="protein sequence ID" value="EGG16119.1"/>
    <property type="molecule type" value="Genomic_DNA"/>
</dbReference>
<dbReference type="OrthoDB" id="10469860at2759"/>
<feature type="transmembrane region" description="Helical" evidence="1">
    <location>
        <begin position="180"/>
        <end position="199"/>
    </location>
</feature>
<dbReference type="KEGG" id="dfa:DFA_09791"/>
<dbReference type="RefSeq" id="XP_004352451.1">
    <property type="nucleotide sequence ID" value="XM_004352399.1"/>
</dbReference>
<reference evidence="4" key="1">
    <citation type="journal article" date="2011" name="Genome Res.">
        <title>Phylogeny-wide analysis of social amoeba genomes highlights ancient origins for complex intercellular communication.</title>
        <authorList>
            <person name="Heidel A.J."/>
            <person name="Lawal H.M."/>
            <person name="Felder M."/>
            <person name="Schilde C."/>
            <person name="Helps N.R."/>
            <person name="Tunggal B."/>
            <person name="Rivero F."/>
            <person name="John U."/>
            <person name="Schleicher M."/>
            <person name="Eichinger L."/>
            <person name="Platzer M."/>
            <person name="Noegel A.A."/>
            <person name="Schaap P."/>
            <person name="Gloeckner G."/>
        </authorList>
    </citation>
    <scope>NUCLEOTIDE SEQUENCE [LARGE SCALE GENOMIC DNA]</scope>
    <source>
        <strain evidence="4">SH3</strain>
    </source>
</reference>